<dbReference type="Proteomes" id="UP000024635">
    <property type="component" value="Unassembled WGS sequence"/>
</dbReference>
<evidence type="ECO:0000313" key="1">
    <source>
        <dbReference type="EMBL" id="EYC21822.1"/>
    </source>
</evidence>
<name>A0A016V476_9BILA</name>
<keyword evidence="2" id="KW-1185">Reference proteome</keyword>
<proteinExistence type="predicted"/>
<evidence type="ECO:0000313" key="2">
    <source>
        <dbReference type="Proteomes" id="UP000024635"/>
    </source>
</evidence>
<dbReference type="EMBL" id="JARK01001354">
    <property type="protein sequence ID" value="EYC21822.1"/>
    <property type="molecule type" value="Genomic_DNA"/>
</dbReference>
<sequence length="118" mass="14004">MTSKFFSLLCPGRFLTAHPDLVMESAESTLLFSSYNYRNYDLQLSLHLLFYCLEVDPPIREERTTHRRKATDYCSTSIMSQMWLKSLIQKFHWRAAIRVVSNNAIFRKFGAERRPSYR</sequence>
<reference evidence="2" key="1">
    <citation type="journal article" date="2015" name="Nat. Genet.">
        <title>The genome and transcriptome of the zoonotic hookworm Ancylostoma ceylanicum identify infection-specific gene families.</title>
        <authorList>
            <person name="Schwarz E.M."/>
            <person name="Hu Y."/>
            <person name="Antoshechkin I."/>
            <person name="Miller M.M."/>
            <person name="Sternberg P.W."/>
            <person name="Aroian R.V."/>
        </authorList>
    </citation>
    <scope>NUCLEOTIDE SEQUENCE</scope>
    <source>
        <strain evidence="2">HY135</strain>
    </source>
</reference>
<dbReference type="AlphaFoldDB" id="A0A016V476"/>
<organism evidence="1 2">
    <name type="scientific">Ancylostoma ceylanicum</name>
    <dbReference type="NCBI Taxonomy" id="53326"/>
    <lineage>
        <taxon>Eukaryota</taxon>
        <taxon>Metazoa</taxon>
        <taxon>Ecdysozoa</taxon>
        <taxon>Nematoda</taxon>
        <taxon>Chromadorea</taxon>
        <taxon>Rhabditida</taxon>
        <taxon>Rhabditina</taxon>
        <taxon>Rhabditomorpha</taxon>
        <taxon>Strongyloidea</taxon>
        <taxon>Ancylostomatidae</taxon>
        <taxon>Ancylostomatinae</taxon>
        <taxon>Ancylostoma</taxon>
    </lineage>
</organism>
<accession>A0A016V476</accession>
<protein>
    <submittedName>
        <fullName evidence="1">Uncharacterized protein</fullName>
    </submittedName>
</protein>
<comment type="caution">
    <text evidence="1">The sequence shown here is derived from an EMBL/GenBank/DDBJ whole genome shotgun (WGS) entry which is preliminary data.</text>
</comment>
<gene>
    <name evidence="1" type="primary">Acey_s0018.g3552</name>
    <name evidence="1" type="ORF">Y032_0018g3552</name>
</gene>